<accession>A0A1J1IU72</accession>
<evidence type="ECO:0000313" key="2">
    <source>
        <dbReference type="Proteomes" id="UP000183832"/>
    </source>
</evidence>
<evidence type="ECO:0000313" key="1">
    <source>
        <dbReference type="EMBL" id="CRL03132.1"/>
    </source>
</evidence>
<organism evidence="1 2">
    <name type="scientific">Clunio marinus</name>
    <dbReference type="NCBI Taxonomy" id="568069"/>
    <lineage>
        <taxon>Eukaryota</taxon>
        <taxon>Metazoa</taxon>
        <taxon>Ecdysozoa</taxon>
        <taxon>Arthropoda</taxon>
        <taxon>Hexapoda</taxon>
        <taxon>Insecta</taxon>
        <taxon>Pterygota</taxon>
        <taxon>Neoptera</taxon>
        <taxon>Endopterygota</taxon>
        <taxon>Diptera</taxon>
        <taxon>Nematocera</taxon>
        <taxon>Chironomoidea</taxon>
        <taxon>Chironomidae</taxon>
        <taxon>Clunio</taxon>
    </lineage>
</organism>
<dbReference type="AlphaFoldDB" id="A0A1J1IU72"/>
<dbReference type="Proteomes" id="UP000183832">
    <property type="component" value="Unassembled WGS sequence"/>
</dbReference>
<proteinExistence type="predicted"/>
<gene>
    <name evidence="1" type="ORF">CLUMA_CG016648</name>
</gene>
<protein>
    <submittedName>
        <fullName evidence="1">CLUMA_CG016648, isoform A</fullName>
    </submittedName>
</protein>
<name>A0A1J1IU72_9DIPT</name>
<sequence>MESFESHVDELFSFVELQCLYERLTKLCDIHHAILGYLIDACFSIRPSGAKIKLLLMEDIYVGHTGPYEMTMSFVMGSLDVARQVAILYIIWIKNMNSIHPQLTQPEHEKHYDNSTFNVLSGALNNFFPLSLKNIYSNTHEFWSSTRRNVE</sequence>
<keyword evidence="2" id="KW-1185">Reference proteome</keyword>
<reference evidence="1 2" key="1">
    <citation type="submission" date="2015-04" db="EMBL/GenBank/DDBJ databases">
        <authorList>
            <person name="Syromyatnikov M.Y."/>
            <person name="Popov V.N."/>
        </authorList>
    </citation>
    <scope>NUCLEOTIDE SEQUENCE [LARGE SCALE GENOMIC DNA]</scope>
</reference>
<dbReference type="EMBL" id="CVRI01000059">
    <property type="protein sequence ID" value="CRL03132.1"/>
    <property type="molecule type" value="Genomic_DNA"/>
</dbReference>